<protein>
    <recommendedName>
        <fullName evidence="4">Phage abortive infection protein</fullName>
    </recommendedName>
</protein>
<organism evidence="2 3">
    <name type="scientific">Chryseobacterium camelliae</name>
    <dbReference type="NCBI Taxonomy" id="1265445"/>
    <lineage>
        <taxon>Bacteria</taxon>
        <taxon>Pseudomonadati</taxon>
        <taxon>Bacteroidota</taxon>
        <taxon>Flavobacteriia</taxon>
        <taxon>Flavobacteriales</taxon>
        <taxon>Weeksellaceae</taxon>
        <taxon>Chryseobacterium group</taxon>
        <taxon>Chryseobacterium</taxon>
    </lineage>
</organism>
<accession>A0ABY7QNR0</accession>
<name>A0ABY7QNR0_9FLAO</name>
<reference evidence="2 3" key="1">
    <citation type="submission" date="2023-01" db="EMBL/GenBank/DDBJ databases">
        <title>Complete genome of Chryseobacterium camelliae VAN22-5A.</title>
        <authorList>
            <person name="Zong G."/>
            <person name="Cao G."/>
        </authorList>
    </citation>
    <scope>NUCLEOTIDE SEQUENCE [LARGE SCALE GENOMIC DNA]</scope>
    <source>
        <strain evidence="2 3">VAN22-5A</strain>
    </source>
</reference>
<proteinExistence type="predicted"/>
<keyword evidence="1" id="KW-0812">Transmembrane</keyword>
<evidence type="ECO:0000256" key="1">
    <source>
        <dbReference type="SAM" id="Phobius"/>
    </source>
</evidence>
<keyword evidence="3" id="KW-1185">Reference proteome</keyword>
<evidence type="ECO:0000313" key="3">
    <source>
        <dbReference type="Proteomes" id="UP001210978"/>
    </source>
</evidence>
<dbReference type="Pfam" id="PF16872">
    <property type="entry name" value="putAbiC"/>
    <property type="match status" value="1"/>
</dbReference>
<gene>
    <name evidence="2" type="ORF">PFY12_04165</name>
</gene>
<dbReference type="RefSeq" id="WP_271149613.1">
    <property type="nucleotide sequence ID" value="NZ_CP115859.1"/>
</dbReference>
<dbReference type="InterPro" id="IPR031709">
    <property type="entry name" value="PutAbiC"/>
</dbReference>
<keyword evidence="1" id="KW-1133">Transmembrane helix</keyword>
<feature type="transmembrane region" description="Helical" evidence="1">
    <location>
        <begin position="36"/>
        <end position="59"/>
    </location>
</feature>
<dbReference type="Proteomes" id="UP001210978">
    <property type="component" value="Chromosome"/>
</dbReference>
<evidence type="ECO:0008006" key="4">
    <source>
        <dbReference type="Google" id="ProtNLM"/>
    </source>
</evidence>
<dbReference type="EMBL" id="CP115859">
    <property type="protein sequence ID" value="WBV61321.1"/>
    <property type="molecule type" value="Genomic_DNA"/>
</dbReference>
<keyword evidence="1" id="KW-0472">Membrane</keyword>
<evidence type="ECO:0000313" key="2">
    <source>
        <dbReference type="EMBL" id="WBV61321.1"/>
    </source>
</evidence>
<sequence>MTNDILFHIPDNIVINDQNQKVLLKPNEIGDSIGGILNPLIGLIAAIFTFLAFLMQVYANEDIKQQFIEDKFEGRMFKLMDIYKDNVARMHFKSRESGTKHVDKSVFPTLYEHFLNLFNEISEFNEIKKIDMLEKVSDMYKEELVSMNKDVNLRNWVQLELCYIILFYGVGKKGRNNVKFLIAEKYDDYNYLDQILNYLSFKPAILSEDHNHFEIWRSLDIEGRDFKNACSFSFNRYYEGIQNNFAHYYRSLFAMINYLNKGKNLNYLDKCDFAKLFRSQMSNHEQIFFFLNSISILGRKWELDILITKDNIQDENKRLITKYDLIKNIPIGERSMLNVNMFYPNVEYENRKETKYRIQLNKKIYK</sequence>